<dbReference type="RefSeq" id="WP_416205308.1">
    <property type="nucleotide sequence ID" value="NZ_JBBKTX010000005.1"/>
</dbReference>
<keyword evidence="3" id="KW-1185">Reference proteome</keyword>
<sequence>MALDHLIWKNDIYKAVLKPDAAQLGSQADPVECRLSRWLKEGGGKRHMAGNGPSDRISVPHQAFHQSGMAVLDALKRSNVTEVKSRLLKMEQSSEQLMGHMRSLSETIANGR</sequence>
<evidence type="ECO:0000313" key="2">
    <source>
        <dbReference type="EMBL" id="MFK4751860.1"/>
    </source>
</evidence>
<evidence type="ECO:0000259" key="1">
    <source>
        <dbReference type="Pfam" id="PF13682"/>
    </source>
</evidence>
<dbReference type="Proteomes" id="UP001620597">
    <property type="component" value="Unassembled WGS sequence"/>
</dbReference>
<proteinExistence type="predicted"/>
<dbReference type="EMBL" id="JBBKTX010000005">
    <property type="protein sequence ID" value="MFK4751860.1"/>
    <property type="molecule type" value="Genomic_DNA"/>
</dbReference>
<comment type="caution">
    <text evidence="2">The sequence shown here is derived from an EMBL/GenBank/DDBJ whole genome shotgun (WGS) entry which is preliminary data.</text>
</comment>
<reference evidence="2 3" key="1">
    <citation type="submission" date="2024-03" db="EMBL/GenBank/DDBJ databases">
        <title>High-quality draft genome sequence of Oceanobacter sp. wDCs-4.</title>
        <authorList>
            <person name="Dong C."/>
        </authorList>
    </citation>
    <scope>NUCLEOTIDE SEQUENCE [LARGE SCALE GENOMIC DNA]</scope>
    <source>
        <strain evidence="3">wDCs-4</strain>
    </source>
</reference>
<protein>
    <submittedName>
        <fullName evidence="2">CZB domain-containing protein</fullName>
    </submittedName>
</protein>
<dbReference type="Gene3D" id="1.20.120.30">
    <property type="entry name" value="Aspartate receptor, ligand-binding domain"/>
    <property type="match status" value="1"/>
</dbReference>
<evidence type="ECO:0000313" key="3">
    <source>
        <dbReference type="Proteomes" id="UP001620597"/>
    </source>
</evidence>
<name>A0ABW8NG01_9GAMM</name>
<feature type="domain" description="Chemoreceptor zinc-binding" evidence="1">
    <location>
        <begin position="5"/>
        <end position="71"/>
    </location>
</feature>
<dbReference type="InterPro" id="IPR025991">
    <property type="entry name" value="Chemoreceptor_zinc-bind_dom"/>
</dbReference>
<organism evidence="2 3">
    <name type="scientific">Oceanobacter antarcticus</name>
    <dbReference type="NCBI Taxonomy" id="3133425"/>
    <lineage>
        <taxon>Bacteria</taxon>
        <taxon>Pseudomonadati</taxon>
        <taxon>Pseudomonadota</taxon>
        <taxon>Gammaproteobacteria</taxon>
        <taxon>Oceanospirillales</taxon>
        <taxon>Oceanospirillaceae</taxon>
        <taxon>Oceanobacter</taxon>
    </lineage>
</organism>
<dbReference type="Pfam" id="PF13682">
    <property type="entry name" value="CZB"/>
    <property type="match status" value="1"/>
</dbReference>
<accession>A0ABW8NG01</accession>
<gene>
    <name evidence="2" type="ORF">WG929_05490</name>
</gene>